<keyword evidence="5" id="KW-0808">Transferase</keyword>
<evidence type="ECO:0000256" key="8">
    <source>
        <dbReference type="ARBA" id="ARBA00074306"/>
    </source>
</evidence>
<comment type="similarity">
    <text evidence="2">In the N-terminal section; belongs to the phytochrome family.</text>
</comment>
<dbReference type="EMBL" id="PGTM01000079">
    <property type="protein sequence ID" value="PJF36112.1"/>
    <property type="molecule type" value="Genomic_DNA"/>
</dbReference>
<dbReference type="SMART" id="SM00388">
    <property type="entry name" value="HisKA"/>
    <property type="match status" value="1"/>
</dbReference>
<dbReference type="InterPro" id="IPR004358">
    <property type="entry name" value="Sig_transdc_His_kin-like_C"/>
</dbReference>
<dbReference type="EC" id="2.7.13.3" evidence="3"/>
<dbReference type="Proteomes" id="UP000229681">
    <property type="component" value="Unassembled WGS sequence"/>
</dbReference>
<proteinExistence type="inferred from homology"/>
<dbReference type="SUPFAM" id="SSF55874">
    <property type="entry name" value="ATPase domain of HSP90 chaperone/DNA topoisomerase II/histidine kinase"/>
    <property type="match status" value="1"/>
</dbReference>
<evidence type="ECO:0000256" key="7">
    <source>
        <dbReference type="ARBA" id="ARBA00023012"/>
    </source>
</evidence>
<keyword evidence="6" id="KW-0418">Kinase</keyword>
<dbReference type="GO" id="GO:0000155">
    <property type="term" value="F:phosphorelay sensor kinase activity"/>
    <property type="evidence" value="ECO:0007669"/>
    <property type="project" value="InterPro"/>
</dbReference>
<evidence type="ECO:0000313" key="12">
    <source>
        <dbReference type="Proteomes" id="UP000229681"/>
    </source>
</evidence>
<dbReference type="CDD" id="cd16922">
    <property type="entry name" value="HATPase_EvgS-ArcB-TorS-like"/>
    <property type="match status" value="1"/>
</dbReference>
<protein>
    <recommendedName>
        <fullName evidence="8">Circadian input-output histidine kinase CikA</fullName>
        <ecNumber evidence="3">2.7.13.3</ecNumber>
    </recommendedName>
</protein>
<dbReference type="Pfam" id="PF00512">
    <property type="entry name" value="HisKA"/>
    <property type="match status" value="1"/>
</dbReference>
<dbReference type="InterPro" id="IPR036890">
    <property type="entry name" value="HATPase_C_sf"/>
</dbReference>
<keyword evidence="7" id="KW-0902">Two-component regulatory system</keyword>
<feature type="transmembrane region" description="Helical" evidence="9">
    <location>
        <begin position="60"/>
        <end position="79"/>
    </location>
</feature>
<feature type="transmembrane region" description="Helical" evidence="9">
    <location>
        <begin position="157"/>
        <end position="180"/>
    </location>
</feature>
<dbReference type="PRINTS" id="PR00344">
    <property type="entry name" value="BCTRLSENSOR"/>
</dbReference>
<dbReference type="InterPro" id="IPR003661">
    <property type="entry name" value="HisK_dim/P_dom"/>
</dbReference>
<comment type="catalytic activity">
    <reaction evidence="1">
        <text>ATP + protein L-histidine = ADP + protein N-phospho-L-histidine.</text>
        <dbReference type="EC" id="2.7.13.3"/>
    </reaction>
</comment>
<reference evidence="11 12" key="1">
    <citation type="submission" date="2017-11" db="EMBL/GenBank/DDBJ databases">
        <title>Evolution of Phototrophy in the Chloroflexi Phylum Driven by Horizontal Gene Transfer.</title>
        <authorList>
            <person name="Ward L.M."/>
            <person name="Hemp J."/>
            <person name="Shih P.M."/>
            <person name="Mcglynn S.E."/>
            <person name="Fischer W."/>
        </authorList>
    </citation>
    <scope>NUCLEOTIDE SEQUENCE [LARGE SCALE GENOMIC DNA]</scope>
    <source>
        <strain evidence="11">JP3_13</strain>
    </source>
</reference>
<evidence type="ECO:0000256" key="5">
    <source>
        <dbReference type="ARBA" id="ARBA00022679"/>
    </source>
</evidence>
<dbReference type="SMART" id="SM00387">
    <property type="entry name" value="HATPase_c"/>
    <property type="match status" value="1"/>
</dbReference>
<dbReference type="Gene3D" id="3.30.565.10">
    <property type="entry name" value="Histidine kinase-like ATPase, C-terminal domain"/>
    <property type="match status" value="1"/>
</dbReference>
<feature type="transmembrane region" description="Helical" evidence="9">
    <location>
        <begin position="118"/>
        <end position="151"/>
    </location>
</feature>
<evidence type="ECO:0000256" key="2">
    <source>
        <dbReference type="ARBA" id="ARBA00006402"/>
    </source>
</evidence>
<dbReference type="Gene3D" id="1.10.287.130">
    <property type="match status" value="1"/>
</dbReference>
<evidence type="ECO:0000259" key="10">
    <source>
        <dbReference type="PROSITE" id="PS50109"/>
    </source>
</evidence>
<keyword evidence="9" id="KW-0812">Transmembrane</keyword>
<keyword evidence="4" id="KW-0597">Phosphoprotein</keyword>
<dbReference type="CDD" id="cd00082">
    <property type="entry name" value="HisKA"/>
    <property type="match status" value="1"/>
</dbReference>
<dbReference type="InterPro" id="IPR036097">
    <property type="entry name" value="HisK_dim/P_sf"/>
</dbReference>
<dbReference type="AlphaFoldDB" id="A0A2M8PEY4"/>
<comment type="caution">
    <text evidence="11">The sequence shown here is derived from an EMBL/GenBank/DDBJ whole genome shotgun (WGS) entry which is preliminary data.</text>
</comment>
<feature type="transmembrane region" description="Helical" evidence="9">
    <location>
        <begin position="29"/>
        <end position="48"/>
    </location>
</feature>
<dbReference type="PANTHER" id="PTHR43711">
    <property type="entry name" value="TWO-COMPONENT HISTIDINE KINASE"/>
    <property type="match status" value="1"/>
</dbReference>
<sequence length="492" mass="53718">MASSPVSAPSQGENLSAFANQVRAERLALLWKITVGIVLLLFWVLLIISTSSGLARLGDLLVAGAVILIGCALTSFFLNRDRYKIAVWSFAGGLYLASALLLYSDVSNAGRQAMHLAALILPCVALAVSLLMPFTAALLGLGIGIAIALIVPNLGQPVFAVSNIQLAAILLMIFTVGIAVQFTTEMYSITEWSLRSYQKERQLKDQLFDSQEELQRSYMRQKALSDELKQANVALEAARAAEAEAKNFRGQFLANMSHELRTPLNAIIGFSETMLKYPMMYQNVPLPEPYRNDIQLIYNSGRTLLQLINDILDLAKIDAGRLDVIIENVSLEPIFNTVRATAASLIGNKPITLAFDLPPEGLPEVMGDPLRIQQVLLNLTSNAVKFTNQGSITFGARPQPNGEVLFWVRDTGIGIAPEDQETIFEEFKQGASGRRQGNTGSGLGLTITRHLLRLMQGRIWLESEVGVGSTFYFTLPMAQAETQAQADQVSAT</sequence>
<dbReference type="SUPFAM" id="SSF47384">
    <property type="entry name" value="Homodimeric domain of signal transducing histidine kinase"/>
    <property type="match status" value="1"/>
</dbReference>
<evidence type="ECO:0000256" key="6">
    <source>
        <dbReference type="ARBA" id="ARBA00022777"/>
    </source>
</evidence>
<dbReference type="InterPro" id="IPR050736">
    <property type="entry name" value="Sensor_HK_Regulatory"/>
</dbReference>
<dbReference type="Pfam" id="PF02518">
    <property type="entry name" value="HATPase_c"/>
    <property type="match status" value="1"/>
</dbReference>
<gene>
    <name evidence="11" type="ORF">CUN49_07110</name>
</gene>
<dbReference type="PROSITE" id="PS50109">
    <property type="entry name" value="HIS_KIN"/>
    <property type="match status" value="1"/>
</dbReference>
<dbReference type="FunFam" id="3.30.565.10:FF:000010">
    <property type="entry name" value="Sensor histidine kinase RcsC"/>
    <property type="match status" value="1"/>
</dbReference>
<feature type="domain" description="Histidine kinase" evidence="10">
    <location>
        <begin position="255"/>
        <end position="479"/>
    </location>
</feature>
<feature type="transmembrane region" description="Helical" evidence="9">
    <location>
        <begin position="85"/>
        <end position="106"/>
    </location>
</feature>
<evidence type="ECO:0000256" key="9">
    <source>
        <dbReference type="SAM" id="Phobius"/>
    </source>
</evidence>
<dbReference type="PANTHER" id="PTHR43711:SF26">
    <property type="entry name" value="SENSOR HISTIDINE KINASE RCSC"/>
    <property type="match status" value="1"/>
</dbReference>
<name>A0A2M8PEY4_9CHLR</name>
<dbReference type="InterPro" id="IPR003594">
    <property type="entry name" value="HATPase_dom"/>
</dbReference>
<keyword evidence="9" id="KW-1133">Transmembrane helix</keyword>
<evidence type="ECO:0000256" key="1">
    <source>
        <dbReference type="ARBA" id="ARBA00000085"/>
    </source>
</evidence>
<dbReference type="InterPro" id="IPR005467">
    <property type="entry name" value="His_kinase_dom"/>
</dbReference>
<evidence type="ECO:0000256" key="4">
    <source>
        <dbReference type="ARBA" id="ARBA00022553"/>
    </source>
</evidence>
<evidence type="ECO:0000256" key="3">
    <source>
        <dbReference type="ARBA" id="ARBA00012438"/>
    </source>
</evidence>
<evidence type="ECO:0000313" key="11">
    <source>
        <dbReference type="EMBL" id="PJF36112.1"/>
    </source>
</evidence>
<organism evidence="11 12">
    <name type="scientific">Candidatus Thermofonsia Clade 1 bacterium</name>
    <dbReference type="NCBI Taxonomy" id="2364210"/>
    <lineage>
        <taxon>Bacteria</taxon>
        <taxon>Bacillati</taxon>
        <taxon>Chloroflexota</taxon>
        <taxon>Candidatus Thermofontia</taxon>
        <taxon>Candidatus Thermofonsia Clade 1</taxon>
    </lineage>
</organism>
<accession>A0A2M8PEY4</accession>
<keyword evidence="9" id="KW-0472">Membrane</keyword>